<evidence type="ECO:0000256" key="16">
    <source>
        <dbReference type="SAM" id="SignalP"/>
    </source>
</evidence>
<dbReference type="PANTHER" id="PTHR32552">
    <property type="entry name" value="FERRICHROME IRON RECEPTOR-RELATED"/>
    <property type="match status" value="1"/>
</dbReference>
<dbReference type="Proteomes" id="UP000594778">
    <property type="component" value="Chromosome"/>
</dbReference>
<dbReference type="SUPFAM" id="SSF56935">
    <property type="entry name" value="Porins"/>
    <property type="match status" value="1"/>
</dbReference>
<keyword evidence="12 18" id="KW-0675">Receptor</keyword>
<dbReference type="InterPro" id="IPR010105">
    <property type="entry name" value="TonB_sidphr_rcpt"/>
</dbReference>
<dbReference type="Pfam" id="PF07660">
    <property type="entry name" value="STN"/>
    <property type="match status" value="1"/>
</dbReference>
<evidence type="ECO:0000256" key="7">
    <source>
        <dbReference type="ARBA" id="ARBA00022729"/>
    </source>
</evidence>
<keyword evidence="8" id="KW-0408">Iron</keyword>
<dbReference type="AlphaFoldDB" id="A0A7T2W2C5"/>
<dbReference type="Pfam" id="PF00593">
    <property type="entry name" value="TonB_dep_Rec_b-barrel"/>
    <property type="match status" value="1"/>
</dbReference>
<evidence type="ECO:0000256" key="9">
    <source>
        <dbReference type="ARBA" id="ARBA00023065"/>
    </source>
</evidence>
<keyword evidence="11 14" id="KW-0472">Membrane</keyword>
<dbReference type="RefSeq" id="WP_197956712.1">
    <property type="nucleotide sequence ID" value="NZ_CP065668.1"/>
</dbReference>
<keyword evidence="4 14" id="KW-1134">Transmembrane beta strand</keyword>
<dbReference type="EMBL" id="CP065668">
    <property type="protein sequence ID" value="QPS10040.1"/>
    <property type="molecule type" value="Genomic_DNA"/>
</dbReference>
<dbReference type="PROSITE" id="PS52016">
    <property type="entry name" value="TONB_DEPENDENT_REC_3"/>
    <property type="match status" value="1"/>
</dbReference>
<dbReference type="Gene3D" id="3.55.50.30">
    <property type="match status" value="1"/>
</dbReference>
<feature type="chain" id="PRO_5032890614" evidence="16">
    <location>
        <begin position="31"/>
        <end position="792"/>
    </location>
</feature>
<evidence type="ECO:0000256" key="5">
    <source>
        <dbReference type="ARBA" id="ARBA00022496"/>
    </source>
</evidence>
<comment type="similarity">
    <text evidence="2 14 15">Belongs to the TonB-dependent receptor family.</text>
</comment>
<dbReference type="InterPro" id="IPR012910">
    <property type="entry name" value="Plug_dom"/>
</dbReference>
<dbReference type="InterPro" id="IPR036942">
    <property type="entry name" value="Beta-barrel_TonB_sf"/>
</dbReference>
<name>A0A7T2W2C5_DELAC</name>
<evidence type="ECO:0000256" key="8">
    <source>
        <dbReference type="ARBA" id="ARBA00023004"/>
    </source>
</evidence>
<dbReference type="SMART" id="SM00965">
    <property type="entry name" value="STN"/>
    <property type="match status" value="1"/>
</dbReference>
<dbReference type="NCBIfam" id="TIGR01783">
    <property type="entry name" value="TonB-siderophor"/>
    <property type="match status" value="1"/>
</dbReference>
<gene>
    <name evidence="18" type="ORF">I6G66_08580</name>
</gene>
<evidence type="ECO:0000256" key="11">
    <source>
        <dbReference type="ARBA" id="ARBA00023136"/>
    </source>
</evidence>
<evidence type="ECO:0000256" key="10">
    <source>
        <dbReference type="ARBA" id="ARBA00023077"/>
    </source>
</evidence>
<keyword evidence="10 15" id="KW-0798">TonB box</keyword>
<organism evidence="18 19">
    <name type="scientific">Delftia acidovorans</name>
    <name type="common">Pseudomonas acidovorans</name>
    <name type="synonym">Comamonas acidovorans</name>
    <dbReference type="NCBI Taxonomy" id="80866"/>
    <lineage>
        <taxon>Bacteria</taxon>
        <taxon>Pseudomonadati</taxon>
        <taxon>Pseudomonadota</taxon>
        <taxon>Betaproteobacteria</taxon>
        <taxon>Burkholderiales</taxon>
        <taxon>Comamonadaceae</taxon>
        <taxon>Delftia</taxon>
    </lineage>
</organism>
<proteinExistence type="inferred from homology"/>
<evidence type="ECO:0000256" key="4">
    <source>
        <dbReference type="ARBA" id="ARBA00022452"/>
    </source>
</evidence>
<dbReference type="GO" id="GO:0015344">
    <property type="term" value="F:siderophore uptake transmembrane transporter activity"/>
    <property type="evidence" value="ECO:0007669"/>
    <property type="project" value="TreeGrafter"/>
</dbReference>
<keyword evidence="13 14" id="KW-0998">Cell outer membrane</keyword>
<reference evidence="18 19" key="1">
    <citation type="submission" date="2020-12" db="EMBL/GenBank/DDBJ databases">
        <title>FDA dAtabase for Regulatory Grade micrObial Sequences (FDA-ARGOS): Supporting development and validation of Infectious Disease Dx tests.</title>
        <authorList>
            <person name="Sproer C."/>
            <person name="Gronow S."/>
            <person name="Severitt S."/>
            <person name="Schroder I."/>
            <person name="Tallon L."/>
            <person name="Sadzewicz L."/>
            <person name="Zhao X."/>
            <person name="Boylan J."/>
            <person name="Ott S."/>
            <person name="Bowen H."/>
            <person name="Vavikolanu K."/>
            <person name="Mehta A."/>
            <person name="Aluvathingal J."/>
            <person name="Nadendla S."/>
            <person name="Lowell S."/>
            <person name="Myers T."/>
            <person name="Yan Y."/>
            <person name="Sichtig H."/>
        </authorList>
    </citation>
    <scope>NUCLEOTIDE SEQUENCE [LARGE SCALE GENOMIC DNA]</scope>
    <source>
        <strain evidence="18 19">FDAARGOS_909</strain>
    </source>
</reference>
<dbReference type="InterPro" id="IPR011662">
    <property type="entry name" value="Secretin/TonB_short_N"/>
</dbReference>
<feature type="domain" description="Secretin/TonB short N-terminal" evidence="17">
    <location>
        <begin position="55"/>
        <end position="106"/>
    </location>
</feature>
<accession>A0A7T2W2C5</accession>
<dbReference type="CDD" id="cd01347">
    <property type="entry name" value="ligand_gated_channel"/>
    <property type="match status" value="1"/>
</dbReference>
<evidence type="ECO:0000259" key="17">
    <source>
        <dbReference type="SMART" id="SM00965"/>
    </source>
</evidence>
<evidence type="ECO:0000256" key="2">
    <source>
        <dbReference type="ARBA" id="ARBA00009810"/>
    </source>
</evidence>
<dbReference type="InterPro" id="IPR000531">
    <property type="entry name" value="Beta-barrel_TonB"/>
</dbReference>
<dbReference type="InterPro" id="IPR039426">
    <property type="entry name" value="TonB-dep_rcpt-like"/>
</dbReference>
<evidence type="ECO:0000256" key="13">
    <source>
        <dbReference type="ARBA" id="ARBA00023237"/>
    </source>
</evidence>
<keyword evidence="7 16" id="KW-0732">Signal</keyword>
<evidence type="ECO:0000256" key="6">
    <source>
        <dbReference type="ARBA" id="ARBA00022692"/>
    </source>
</evidence>
<dbReference type="Pfam" id="PF07715">
    <property type="entry name" value="Plug"/>
    <property type="match status" value="1"/>
</dbReference>
<dbReference type="GO" id="GO:0038023">
    <property type="term" value="F:signaling receptor activity"/>
    <property type="evidence" value="ECO:0007669"/>
    <property type="project" value="InterPro"/>
</dbReference>
<dbReference type="FunFam" id="2.170.130.10:FF:000001">
    <property type="entry name" value="Catecholate siderophore TonB-dependent receptor"/>
    <property type="match status" value="1"/>
</dbReference>
<dbReference type="Gene3D" id="2.40.170.20">
    <property type="entry name" value="TonB-dependent receptor, beta-barrel domain"/>
    <property type="match status" value="1"/>
</dbReference>
<evidence type="ECO:0000256" key="15">
    <source>
        <dbReference type="RuleBase" id="RU003357"/>
    </source>
</evidence>
<evidence type="ECO:0000256" key="1">
    <source>
        <dbReference type="ARBA" id="ARBA00004571"/>
    </source>
</evidence>
<dbReference type="InterPro" id="IPR037066">
    <property type="entry name" value="Plug_dom_sf"/>
</dbReference>
<dbReference type="GO" id="GO:0015891">
    <property type="term" value="P:siderophore transport"/>
    <property type="evidence" value="ECO:0007669"/>
    <property type="project" value="InterPro"/>
</dbReference>
<evidence type="ECO:0000256" key="12">
    <source>
        <dbReference type="ARBA" id="ARBA00023170"/>
    </source>
</evidence>
<protein>
    <submittedName>
        <fullName evidence="18">TonB-dependent siderophore receptor</fullName>
    </submittedName>
</protein>
<evidence type="ECO:0000256" key="14">
    <source>
        <dbReference type="PROSITE-ProRule" id="PRU01360"/>
    </source>
</evidence>
<keyword evidence="9" id="KW-0406">Ion transport</keyword>
<keyword evidence="3 14" id="KW-0813">Transport</keyword>
<feature type="signal peptide" evidence="16">
    <location>
        <begin position="1"/>
        <end position="30"/>
    </location>
</feature>
<dbReference type="Gene3D" id="2.170.130.10">
    <property type="entry name" value="TonB-dependent receptor, plug domain"/>
    <property type="match status" value="1"/>
</dbReference>
<keyword evidence="6 14" id="KW-0812">Transmembrane</keyword>
<dbReference type="GO" id="GO:0009279">
    <property type="term" value="C:cell outer membrane"/>
    <property type="evidence" value="ECO:0007669"/>
    <property type="project" value="UniProtKB-SubCell"/>
</dbReference>
<evidence type="ECO:0000313" key="19">
    <source>
        <dbReference type="Proteomes" id="UP000594778"/>
    </source>
</evidence>
<dbReference type="PANTHER" id="PTHR32552:SF68">
    <property type="entry name" value="FERRICHROME OUTER MEMBRANE TRANSPORTER_PHAGE RECEPTOR"/>
    <property type="match status" value="1"/>
</dbReference>
<evidence type="ECO:0000256" key="3">
    <source>
        <dbReference type="ARBA" id="ARBA00022448"/>
    </source>
</evidence>
<evidence type="ECO:0000313" key="18">
    <source>
        <dbReference type="EMBL" id="QPS10040.1"/>
    </source>
</evidence>
<sequence>MNPSPTVTGLPRLRMAALAAALCIAGLAHAQPLAVDLPAQPLAQSLNALARQSGAQIIFLTDVAQGLQAPALRGTLEVREALQRLLAGSGLQVRAQDERTFTVERSGGPAAGSGAAGAVMAEVRVLASRAEDTAYYAPSAASGTKTEAPLRDVPQTINVIPQQVMRDQAATSLQDTLRNVAGIGLSHGDGQRDQVSIRGFTSIGDQFVDGFRDDALYFRDLSNIERVEVVKGPAAVLYGRGSSGGLVNRVTKKPGVNVSDVAVSVGSWADKRAEFDVGRAPEGSDWSWRVTGAAEDANSYRSQQFLKRETIAPSVMWKPDGNTSLTLQAELLRDKRVTDFGIPAYRGRPVDVAPGTYYGSANARDADTSESTVGSFTATFNHRFSDTLRVRNALRYYHYELDRQNTLPAGTTNEAAGTVALTRSGVDRNEHGIFNQTELIQNFSTGSVQHEVLYGLELGQQNKDALSYSGGTLANVNLWNPVLPVAPLNGGGTLSGSTLNRYLTRALYLQDQVTLSPQWKLLVGLRHDRFGQETDNRLAGQSDFNRTDSTWSPRAGLVWQPDAVQSYYLSVSRSYQPSAEMFALSATNAAIKPESTTNYEVGGKWDLMDGKAMATASLFQLERTDIKTTNPAQPTQLIPIGTQRTRGLELSLSGELRPGTQATFSYAYLDAVVTESTTVDAGQPVQGKRATITPRNSLSVWLTQRLGDAWTVGGGLNYVGDRFANPGNTVTLPAYTVVDAMAQYRIGRATTVQLNLRNLFDRRYIVSAHGTSPNLNLPGAPRNVMVTLRHSF</sequence>
<comment type="subcellular location">
    <subcellularLocation>
        <location evidence="1 14">Cell outer membrane</location>
        <topology evidence="1 14">Multi-pass membrane protein</topology>
    </subcellularLocation>
</comment>
<keyword evidence="5" id="KW-0410">Iron transport</keyword>